<accession>A0ABW2PXB0</accession>
<keyword evidence="6" id="KW-1185">Reference proteome</keyword>
<gene>
    <name evidence="5" type="ORF">ACFQRG_13835</name>
</gene>
<dbReference type="SUPFAM" id="SSF46785">
    <property type="entry name" value="Winged helix' DNA-binding domain"/>
    <property type="match status" value="1"/>
</dbReference>
<dbReference type="Pfam" id="PF13377">
    <property type="entry name" value="Peripla_BP_3"/>
    <property type="match status" value="1"/>
</dbReference>
<dbReference type="RefSeq" id="WP_380966972.1">
    <property type="nucleotide sequence ID" value="NZ_JBHTCO010000017.1"/>
</dbReference>
<evidence type="ECO:0000313" key="6">
    <source>
        <dbReference type="Proteomes" id="UP001596505"/>
    </source>
</evidence>
<keyword evidence="3" id="KW-0804">Transcription</keyword>
<dbReference type="CDD" id="cd07377">
    <property type="entry name" value="WHTH_GntR"/>
    <property type="match status" value="1"/>
</dbReference>
<dbReference type="PROSITE" id="PS50949">
    <property type="entry name" value="HTH_GNTR"/>
    <property type="match status" value="1"/>
</dbReference>
<evidence type="ECO:0000256" key="1">
    <source>
        <dbReference type="ARBA" id="ARBA00023015"/>
    </source>
</evidence>
<dbReference type="PANTHER" id="PTHR30146:SF150">
    <property type="entry name" value="ARABINOSE METABOLISM TRANSCRIPTIONAL REPRESSOR"/>
    <property type="match status" value="1"/>
</dbReference>
<protein>
    <submittedName>
        <fullName evidence="5">GntR family transcriptional regulator</fullName>
    </submittedName>
</protein>
<evidence type="ECO:0000256" key="2">
    <source>
        <dbReference type="ARBA" id="ARBA00023125"/>
    </source>
</evidence>
<keyword evidence="1" id="KW-0805">Transcription regulation</keyword>
<feature type="domain" description="HTH gntR-type" evidence="4">
    <location>
        <begin position="2"/>
        <end position="70"/>
    </location>
</feature>
<evidence type="ECO:0000256" key="3">
    <source>
        <dbReference type="ARBA" id="ARBA00023163"/>
    </source>
</evidence>
<dbReference type="InterPro" id="IPR036388">
    <property type="entry name" value="WH-like_DNA-bd_sf"/>
</dbReference>
<name>A0ABW2PXB0_9BACL</name>
<comment type="caution">
    <text evidence="5">The sequence shown here is derived from an EMBL/GenBank/DDBJ whole genome shotgun (WGS) entry which is preliminary data.</text>
</comment>
<evidence type="ECO:0000259" key="4">
    <source>
        <dbReference type="PROSITE" id="PS50949"/>
    </source>
</evidence>
<reference evidence="6" key="1">
    <citation type="journal article" date="2019" name="Int. J. Syst. Evol. Microbiol.">
        <title>The Global Catalogue of Microorganisms (GCM) 10K type strain sequencing project: providing services to taxonomists for standard genome sequencing and annotation.</title>
        <authorList>
            <consortium name="The Broad Institute Genomics Platform"/>
            <consortium name="The Broad Institute Genome Sequencing Center for Infectious Disease"/>
            <person name="Wu L."/>
            <person name="Ma J."/>
        </authorList>
    </citation>
    <scope>NUCLEOTIDE SEQUENCE [LARGE SCALE GENOMIC DNA]</scope>
    <source>
        <strain evidence="6">CGMCC 1.16305</strain>
    </source>
</reference>
<dbReference type="Gene3D" id="3.40.50.2300">
    <property type="match status" value="2"/>
</dbReference>
<sequence>MVAKYIQIQEEIKSWILEGLIEPNKKIGSESELMEKFGVSRHTVRQAIGELVNEGWLYRIQGGGTYVVDRFSDTKVHTNKTIGVITTYLSDYIFPSIIRGIESYLSQNGYTLLLTSTNNNIENEKKSLQNIITKNIDGLIVEPTKSALHNPNLGYYLNLEKHKIPYVMINASYPELAAPSFTMDDEKGGYLATEHLLKLGHKKIMGIFKTDDLQGVNRMKGYIQAHRDQHQIPSPDMIVTYTTEEHKGPLKAKVKEYLSRPLSDRPEAIFCYNDETAMRILDVVRELNLKVPEDLSIVGYDDSHLAKISEVKLTTIRHPKIKMGEAAAKSIIDMLENHQNNIESATFEPELVIRHSTARAKG</sequence>
<organism evidence="5 6">
    <name type="scientific">Scopulibacillus cellulosilyticus</name>
    <dbReference type="NCBI Taxonomy" id="2665665"/>
    <lineage>
        <taxon>Bacteria</taxon>
        <taxon>Bacillati</taxon>
        <taxon>Bacillota</taxon>
        <taxon>Bacilli</taxon>
        <taxon>Bacillales</taxon>
        <taxon>Sporolactobacillaceae</taxon>
        <taxon>Scopulibacillus</taxon>
    </lineage>
</organism>
<dbReference type="InterPro" id="IPR028082">
    <property type="entry name" value="Peripla_BP_I"/>
</dbReference>
<keyword evidence="2" id="KW-0238">DNA-binding</keyword>
<dbReference type="Gene3D" id="1.10.10.10">
    <property type="entry name" value="Winged helix-like DNA-binding domain superfamily/Winged helix DNA-binding domain"/>
    <property type="match status" value="1"/>
</dbReference>
<dbReference type="CDD" id="cd01541">
    <property type="entry name" value="PBP1_AraR"/>
    <property type="match status" value="1"/>
</dbReference>
<dbReference type="SUPFAM" id="SSF53822">
    <property type="entry name" value="Periplasmic binding protein-like I"/>
    <property type="match status" value="1"/>
</dbReference>
<dbReference type="PANTHER" id="PTHR30146">
    <property type="entry name" value="LACI-RELATED TRANSCRIPTIONAL REPRESSOR"/>
    <property type="match status" value="1"/>
</dbReference>
<proteinExistence type="predicted"/>
<dbReference type="EMBL" id="JBHTCO010000017">
    <property type="protein sequence ID" value="MFC7394037.1"/>
    <property type="molecule type" value="Genomic_DNA"/>
</dbReference>
<dbReference type="Pfam" id="PF00392">
    <property type="entry name" value="GntR"/>
    <property type="match status" value="1"/>
</dbReference>
<dbReference type="SMART" id="SM00345">
    <property type="entry name" value="HTH_GNTR"/>
    <property type="match status" value="1"/>
</dbReference>
<evidence type="ECO:0000313" key="5">
    <source>
        <dbReference type="EMBL" id="MFC7394037.1"/>
    </source>
</evidence>
<dbReference type="InterPro" id="IPR033532">
    <property type="entry name" value="AraR_ligand_bind_dom"/>
</dbReference>
<dbReference type="InterPro" id="IPR000524">
    <property type="entry name" value="Tscrpt_reg_HTH_GntR"/>
</dbReference>
<dbReference type="InterPro" id="IPR036390">
    <property type="entry name" value="WH_DNA-bd_sf"/>
</dbReference>
<dbReference type="Proteomes" id="UP001596505">
    <property type="component" value="Unassembled WGS sequence"/>
</dbReference>
<dbReference type="InterPro" id="IPR046335">
    <property type="entry name" value="LacI/GalR-like_sensor"/>
</dbReference>
<dbReference type="PRINTS" id="PR00035">
    <property type="entry name" value="HTHGNTR"/>
</dbReference>